<accession>A0AC59YZ77</accession>
<dbReference type="EMBL" id="OX596105">
    <property type="protein sequence ID" value="CAN0100494.1"/>
    <property type="molecule type" value="Genomic_DNA"/>
</dbReference>
<protein>
    <submittedName>
        <fullName evidence="1">Uncharacterized protein</fullName>
    </submittedName>
</protein>
<gene>
    <name evidence="1" type="ORF">MRATA1EN22A_LOCUS12039</name>
</gene>
<feature type="non-terminal residue" evidence="1">
    <location>
        <position position="71"/>
    </location>
</feature>
<organism evidence="1 2">
    <name type="scientific">Rangifer tarandus platyrhynchus</name>
    <name type="common">Svalbard reindeer</name>
    <dbReference type="NCBI Taxonomy" id="3082113"/>
    <lineage>
        <taxon>Eukaryota</taxon>
        <taxon>Metazoa</taxon>
        <taxon>Chordata</taxon>
        <taxon>Craniata</taxon>
        <taxon>Vertebrata</taxon>
        <taxon>Euteleostomi</taxon>
        <taxon>Mammalia</taxon>
        <taxon>Eutheria</taxon>
        <taxon>Laurasiatheria</taxon>
        <taxon>Artiodactyla</taxon>
        <taxon>Ruminantia</taxon>
        <taxon>Pecora</taxon>
        <taxon>Cervidae</taxon>
        <taxon>Odocoileinae</taxon>
        <taxon>Rangifer</taxon>
    </lineage>
</organism>
<proteinExistence type="predicted"/>
<reference evidence="1" key="1">
    <citation type="submission" date="2023-05" db="EMBL/GenBank/DDBJ databases">
        <authorList>
            <consortium name="ELIXIR-Norway"/>
        </authorList>
    </citation>
    <scope>NUCLEOTIDE SEQUENCE</scope>
</reference>
<evidence type="ECO:0000313" key="2">
    <source>
        <dbReference type="Proteomes" id="UP001162501"/>
    </source>
</evidence>
<evidence type="ECO:0000313" key="1">
    <source>
        <dbReference type="EMBL" id="CAN0100494.1"/>
    </source>
</evidence>
<reference evidence="1" key="2">
    <citation type="submission" date="2025-03" db="EMBL/GenBank/DDBJ databases">
        <authorList>
            <consortium name="ELIXIR-Norway"/>
            <consortium name="Elixir Norway"/>
        </authorList>
    </citation>
    <scope>NUCLEOTIDE SEQUENCE</scope>
</reference>
<dbReference type="Proteomes" id="UP001162501">
    <property type="component" value="Chromosome 21"/>
</dbReference>
<name>A0AC59YZ77_RANTA</name>
<sequence length="71" mass="7576">MRGGWLIARIPPLMGASGESGDLVSLPAKRTSCKEAGAPRRWAFQPGTHTYGRQDQSAGLPRRAAPFSAPQ</sequence>